<keyword evidence="2" id="KW-1185">Reference proteome</keyword>
<sequence length="138" mass="15993">MLNEIKQSIKDKLTALFPPEEGYALFDEKVPEGSEKPYFLLLLTKQTYSKKLKNKYQSILYFDLGYYSNLDTAENKKDLMRVQEILVRSFDSAGTYRVRNKSAQIIEQVLHVTFDISYSEMKVEEAVSMQQIEATTSV</sequence>
<dbReference type="Proteomes" id="UP000594014">
    <property type="component" value="Chromosome"/>
</dbReference>
<evidence type="ECO:0000313" key="1">
    <source>
        <dbReference type="EMBL" id="QOX63675.1"/>
    </source>
</evidence>
<proteinExistence type="predicted"/>
<dbReference type="EMBL" id="CP042469">
    <property type="protein sequence ID" value="QOX63675.1"/>
    <property type="molecule type" value="Genomic_DNA"/>
</dbReference>
<reference evidence="1" key="1">
    <citation type="submission" date="2019-08" db="EMBL/GenBank/DDBJ databases">
        <title>Genome sequence of Clostridiales bacterium MT110.</title>
        <authorList>
            <person name="Cao J."/>
        </authorList>
    </citation>
    <scope>NUCLEOTIDE SEQUENCE</scope>
    <source>
        <strain evidence="1">MT110</strain>
    </source>
</reference>
<gene>
    <name evidence="1" type="ORF">FRZ06_10085</name>
</gene>
<accession>A0ACD1ABY3</accession>
<name>A0ACD1ABY3_9FIRM</name>
<organism evidence="1 2">
    <name type="scientific">Anoxybacterium hadale</name>
    <dbReference type="NCBI Taxonomy" id="3408580"/>
    <lineage>
        <taxon>Bacteria</taxon>
        <taxon>Bacillati</taxon>
        <taxon>Bacillota</taxon>
        <taxon>Clostridia</taxon>
        <taxon>Peptostreptococcales</taxon>
        <taxon>Anaerovoracaceae</taxon>
        <taxon>Anoxybacterium</taxon>
    </lineage>
</organism>
<protein>
    <submittedName>
        <fullName evidence="1">Uncharacterized protein</fullName>
    </submittedName>
</protein>
<evidence type="ECO:0000313" key="2">
    <source>
        <dbReference type="Proteomes" id="UP000594014"/>
    </source>
</evidence>